<feature type="domain" description="6-hydroxymethylpterin diphosphokinase MptE-like" evidence="1">
    <location>
        <begin position="62"/>
        <end position="204"/>
    </location>
</feature>
<evidence type="ECO:0000313" key="3">
    <source>
        <dbReference type="Proteomes" id="UP001501771"/>
    </source>
</evidence>
<evidence type="ECO:0000259" key="1">
    <source>
        <dbReference type="Pfam" id="PF01973"/>
    </source>
</evidence>
<name>A0ABN2Z7F1_9ACTN</name>
<sequence>MADIKDAQDDTTQGRTGDLLRRSAVSLLGERRARQMASHGSDLKVIARNKLTRQGRVSSRALEAFRDQHRGERCIIIGNGPSLNETPMALLKNEFTFGLNRLYMMFDELGFSTTYHVVVNKYVVEQCTDDFMALRSPLFTTAPNRQYLADGGERYFLERLTGPRFSGDVSRGVWEGATVTYVAMQLAYFMGFEKVVLIGVDHNFVSKGEPHKLVESQGGDANHFNPGYFGKGFKWQLPDLETSEIAYRLAGEAFAADDRCIVDATVGGKLDVFPKVDLATELNA</sequence>
<dbReference type="InterPro" id="IPR002826">
    <property type="entry name" value="MptE-like"/>
</dbReference>
<evidence type="ECO:0000313" key="2">
    <source>
        <dbReference type="EMBL" id="GAA2137889.1"/>
    </source>
</evidence>
<reference evidence="2 3" key="1">
    <citation type="journal article" date="2019" name="Int. J. Syst. Evol. Microbiol.">
        <title>The Global Catalogue of Microorganisms (GCM) 10K type strain sequencing project: providing services to taxonomists for standard genome sequencing and annotation.</title>
        <authorList>
            <consortium name="The Broad Institute Genomics Platform"/>
            <consortium name="The Broad Institute Genome Sequencing Center for Infectious Disease"/>
            <person name="Wu L."/>
            <person name="Ma J."/>
        </authorList>
    </citation>
    <scope>NUCLEOTIDE SEQUENCE [LARGE SCALE GENOMIC DNA]</scope>
    <source>
        <strain evidence="2 3">JCM 16022</strain>
    </source>
</reference>
<keyword evidence="3" id="KW-1185">Reference proteome</keyword>
<proteinExistence type="predicted"/>
<protein>
    <submittedName>
        <fullName evidence="2">DUF115 domain-containing protein</fullName>
    </submittedName>
</protein>
<dbReference type="Pfam" id="PF01973">
    <property type="entry name" value="MptE-like"/>
    <property type="match status" value="1"/>
</dbReference>
<dbReference type="Gene3D" id="3.90.1480.10">
    <property type="entry name" value="Alpha-2,3-sialyltransferase"/>
    <property type="match status" value="1"/>
</dbReference>
<organism evidence="2 3">
    <name type="scientific">Nocardioides koreensis</name>
    <dbReference type="NCBI Taxonomy" id="433651"/>
    <lineage>
        <taxon>Bacteria</taxon>
        <taxon>Bacillati</taxon>
        <taxon>Actinomycetota</taxon>
        <taxon>Actinomycetes</taxon>
        <taxon>Propionibacteriales</taxon>
        <taxon>Nocardioidaceae</taxon>
        <taxon>Nocardioides</taxon>
    </lineage>
</organism>
<gene>
    <name evidence="2" type="ORF">GCM10009844_05390</name>
</gene>
<dbReference type="EMBL" id="BAAAQR010000001">
    <property type="protein sequence ID" value="GAA2137889.1"/>
    <property type="molecule type" value="Genomic_DNA"/>
</dbReference>
<accession>A0ABN2Z7F1</accession>
<dbReference type="Proteomes" id="UP001501771">
    <property type="component" value="Unassembled WGS sequence"/>
</dbReference>
<comment type="caution">
    <text evidence="2">The sequence shown here is derived from an EMBL/GenBank/DDBJ whole genome shotgun (WGS) entry which is preliminary data.</text>
</comment>